<reference evidence="2" key="1">
    <citation type="submission" date="2022-11" db="EMBL/GenBank/DDBJ databases">
        <title>Chromosomal genome sequence assembly and mating type (MAT) locus characterization of the leprose asexual lichenized fungus Lepraria neglecta (Nyl.) Erichsen.</title>
        <authorList>
            <person name="Allen J.L."/>
            <person name="Pfeffer B."/>
        </authorList>
    </citation>
    <scope>NUCLEOTIDE SEQUENCE</scope>
    <source>
        <strain evidence="2">Allen 5258</strain>
    </source>
</reference>
<dbReference type="InterPro" id="IPR000073">
    <property type="entry name" value="AB_hydrolase_1"/>
</dbReference>
<evidence type="ECO:0000259" key="1">
    <source>
        <dbReference type="Pfam" id="PF12697"/>
    </source>
</evidence>
<dbReference type="AlphaFoldDB" id="A0AAE0DHY4"/>
<keyword evidence="3" id="KW-1185">Reference proteome</keyword>
<gene>
    <name evidence="2" type="ORF">OEA41_009723</name>
</gene>
<dbReference type="Pfam" id="PF12697">
    <property type="entry name" value="Abhydrolase_6"/>
    <property type="match status" value="1"/>
</dbReference>
<dbReference type="SUPFAM" id="SSF53474">
    <property type="entry name" value="alpha/beta-Hydrolases"/>
    <property type="match status" value="1"/>
</dbReference>
<dbReference type="Gene3D" id="3.40.50.1820">
    <property type="entry name" value="alpha/beta hydrolase"/>
    <property type="match status" value="1"/>
</dbReference>
<evidence type="ECO:0000313" key="2">
    <source>
        <dbReference type="EMBL" id="KAK3170336.1"/>
    </source>
</evidence>
<dbReference type="PANTHER" id="PTHR37017:SF11">
    <property type="entry name" value="ESTERASE_LIPASE_THIOESTERASE DOMAIN-CONTAINING PROTEIN"/>
    <property type="match status" value="1"/>
</dbReference>
<accession>A0AAE0DHY4</accession>
<evidence type="ECO:0000313" key="3">
    <source>
        <dbReference type="Proteomes" id="UP001276659"/>
    </source>
</evidence>
<comment type="caution">
    <text evidence="2">The sequence shown here is derived from an EMBL/GenBank/DDBJ whole genome shotgun (WGS) entry which is preliminary data.</text>
</comment>
<dbReference type="Proteomes" id="UP001276659">
    <property type="component" value="Unassembled WGS sequence"/>
</dbReference>
<protein>
    <recommendedName>
        <fullName evidence="1">AB hydrolase-1 domain-containing protein</fullName>
    </recommendedName>
</protein>
<dbReference type="InterPro" id="IPR052897">
    <property type="entry name" value="Sec-Metab_Biosynth_Hydrolase"/>
</dbReference>
<dbReference type="InterPro" id="IPR029058">
    <property type="entry name" value="AB_hydrolase_fold"/>
</dbReference>
<proteinExistence type="predicted"/>
<name>A0AAE0DHY4_9LECA</name>
<sequence>MSLPTIVIVPAACQPPSLYAPFASALQAQNFTVAVIATPSVGASPGLKDNCQDIAAVRKVVTSLLDDGNEVIVLMHSYGGIPGSAALNGLGKVEREKNGEKGGVVRLVYVASWILREGETLPGAGDLETLRKHASDGLDEEAGTLLVTPNAALYMMFHDISTSEGEHWASLFKPHSLGAMWSPQSYAAFQDIPSTYVICDLDRVMPVAQQEGLIEKAREVQPKAFEVVERLESGHEPILSKVEELVAVVERAVKGTRW</sequence>
<dbReference type="EMBL" id="JASNWA010000009">
    <property type="protein sequence ID" value="KAK3170336.1"/>
    <property type="molecule type" value="Genomic_DNA"/>
</dbReference>
<feature type="domain" description="AB hydrolase-1" evidence="1">
    <location>
        <begin position="6"/>
        <end position="247"/>
    </location>
</feature>
<organism evidence="2 3">
    <name type="scientific">Lepraria neglecta</name>
    <dbReference type="NCBI Taxonomy" id="209136"/>
    <lineage>
        <taxon>Eukaryota</taxon>
        <taxon>Fungi</taxon>
        <taxon>Dikarya</taxon>
        <taxon>Ascomycota</taxon>
        <taxon>Pezizomycotina</taxon>
        <taxon>Lecanoromycetes</taxon>
        <taxon>OSLEUM clade</taxon>
        <taxon>Lecanoromycetidae</taxon>
        <taxon>Lecanorales</taxon>
        <taxon>Lecanorineae</taxon>
        <taxon>Stereocaulaceae</taxon>
        <taxon>Lepraria</taxon>
    </lineage>
</organism>
<dbReference type="PANTHER" id="PTHR37017">
    <property type="entry name" value="AB HYDROLASE-1 DOMAIN-CONTAINING PROTEIN-RELATED"/>
    <property type="match status" value="1"/>
</dbReference>